<dbReference type="Proteomes" id="UP000529783">
    <property type="component" value="Unassembled WGS sequence"/>
</dbReference>
<dbReference type="InterPro" id="IPR027417">
    <property type="entry name" value="P-loop_NTPase"/>
</dbReference>
<dbReference type="GO" id="GO:0005524">
    <property type="term" value="F:ATP binding"/>
    <property type="evidence" value="ECO:0007669"/>
    <property type="project" value="InterPro"/>
</dbReference>
<dbReference type="RefSeq" id="WP_179847745.1">
    <property type="nucleotide sequence ID" value="NZ_JACCBA010000001.1"/>
</dbReference>
<feature type="domain" description="AAA+ ATPase" evidence="1">
    <location>
        <begin position="427"/>
        <end position="594"/>
    </location>
</feature>
<dbReference type="Gene3D" id="3.40.50.300">
    <property type="entry name" value="P-loop containing nucleotide triphosphate hydrolases"/>
    <property type="match status" value="1"/>
</dbReference>
<dbReference type="PANTHER" id="PTHR37291:SF1">
    <property type="entry name" value="TYPE IV METHYL-DIRECTED RESTRICTION ENZYME ECOKMCRB SUBUNIT"/>
    <property type="match status" value="1"/>
</dbReference>
<dbReference type="EMBL" id="JACCBA010000001">
    <property type="protein sequence ID" value="NYD51338.1"/>
    <property type="molecule type" value="Genomic_DNA"/>
</dbReference>
<dbReference type="AlphaFoldDB" id="A0A7Y9JK64"/>
<dbReference type="SUPFAM" id="SSF52540">
    <property type="entry name" value="P-loop containing nucleoside triphosphate hydrolases"/>
    <property type="match status" value="1"/>
</dbReference>
<comment type="caution">
    <text evidence="2">The sequence shown here is derived from an EMBL/GenBank/DDBJ whole genome shotgun (WGS) entry which is preliminary data.</text>
</comment>
<proteinExistence type="predicted"/>
<evidence type="ECO:0000313" key="2">
    <source>
        <dbReference type="EMBL" id="NYD51338.1"/>
    </source>
</evidence>
<accession>A0A7Y9JK64</accession>
<sequence>MFSRSELRSEMLFTAAHLLSEFHSDAAGAGVPYRELHDRVLETNPELKGHWQEIAGDAWYDTSYLELQFASIGLVKAGWVHKTQRKWFPTGLGRSALAACTDPASLSAELDRIYAYWERHKENFQTAMAMAEVLPEGRWASVTDVASETGLATAALVGLLLGSRSEGWHRLLSDDGTLPREAHATESERALWLRMLEEEGAATLIGGGADAHHRMGAAELRLLVVTVPGPDDRNRRAWLVRSSGLTGLWLDEGVCSLPAERLRDLPPGAPPEQIAAAVRDDYAEKGAQDHDRLTAQFHAFLSRMKERDIVVTNEGSRIYIGEIQGGPSFVSSVGERANLQRPVRWHRPDRPLDYYEDLPDEFSALVSNPDVDIVDLTSLRAELEKLLGEPVDVVEHEMVLHDVKDALAKELLVEREWLQECVELLRERPQLIFYGPPGTGKTYLARKLAKHLVGGRPECVQLVQFHPAYAYEDFFEGYRPKKADDGTVSFDLVRGPFRRLVSAALSHPGRPYVLIIDEINRGNLAKIFGELYFLLEYRKEPINLLYGSEDGEGFTLPPNVIVIGTMNTADRSIALVDAAMRRRFWFVELHPDAAPTRDMLAKWLADNGLSDEPARLLAELNSRIEDRDYRIGPSYLMRESAATEAGLARIWRTQILPLLEEHHYGDGIDVQARYGLDALR</sequence>
<keyword evidence="3" id="KW-1185">Reference proteome</keyword>
<dbReference type="InterPro" id="IPR052934">
    <property type="entry name" value="Methyl-DNA_Rec/Restrict_Enz"/>
</dbReference>
<dbReference type="SMART" id="SM00382">
    <property type="entry name" value="AAA"/>
    <property type="match status" value="1"/>
</dbReference>
<reference evidence="2 3" key="1">
    <citation type="submission" date="2020-07" db="EMBL/GenBank/DDBJ databases">
        <title>Sequencing the genomes of 1000 actinobacteria strains.</title>
        <authorList>
            <person name="Klenk H.-P."/>
        </authorList>
    </citation>
    <scope>NUCLEOTIDE SEQUENCE [LARGE SCALE GENOMIC DNA]</scope>
    <source>
        <strain evidence="2 3">DSM 40398</strain>
    </source>
</reference>
<dbReference type="GO" id="GO:0016887">
    <property type="term" value="F:ATP hydrolysis activity"/>
    <property type="evidence" value="ECO:0007669"/>
    <property type="project" value="InterPro"/>
</dbReference>
<gene>
    <name evidence="2" type="ORF">BJY14_007321</name>
</gene>
<name>A0A7Y9JK64_9ACTN</name>
<dbReference type="CDD" id="cd00009">
    <property type="entry name" value="AAA"/>
    <property type="match status" value="1"/>
</dbReference>
<dbReference type="Pfam" id="PF07728">
    <property type="entry name" value="AAA_5"/>
    <property type="match status" value="1"/>
</dbReference>
<dbReference type="PANTHER" id="PTHR37291">
    <property type="entry name" value="5-METHYLCYTOSINE-SPECIFIC RESTRICTION ENZYME B"/>
    <property type="match status" value="1"/>
</dbReference>
<organism evidence="2 3">
    <name type="scientific">Actinomadura luteofluorescens</name>
    <dbReference type="NCBI Taxonomy" id="46163"/>
    <lineage>
        <taxon>Bacteria</taxon>
        <taxon>Bacillati</taxon>
        <taxon>Actinomycetota</taxon>
        <taxon>Actinomycetes</taxon>
        <taxon>Streptosporangiales</taxon>
        <taxon>Thermomonosporaceae</taxon>
        <taxon>Actinomadura</taxon>
    </lineage>
</organism>
<dbReference type="InterPro" id="IPR011704">
    <property type="entry name" value="ATPase_dyneun-rel_AAA"/>
</dbReference>
<keyword evidence="2" id="KW-0378">Hydrolase</keyword>
<dbReference type="InterPro" id="IPR003593">
    <property type="entry name" value="AAA+_ATPase"/>
</dbReference>
<dbReference type="EC" id="3.1.21.-" evidence="2"/>
<evidence type="ECO:0000259" key="1">
    <source>
        <dbReference type="SMART" id="SM00382"/>
    </source>
</evidence>
<protein>
    <submittedName>
        <fullName evidence="2">5-methylcytosine-specific restriction protein B</fullName>
        <ecNumber evidence="2">3.1.21.-</ecNumber>
    </submittedName>
</protein>
<evidence type="ECO:0000313" key="3">
    <source>
        <dbReference type="Proteomes" id="UP000529783"/>
    </source>
</evidence>